<dbReference type="GO" id="GO:0019277">
    <property type="term" value="P:UDP-N-acetylgalactosamine biosynthetic process"/>
    <property type="evidence" value="ECO:0007669"/>
    <property type="project" value="InterPro"/>
</dbReference>
<evidence type="ECO:0000256" key="6">
    <source>
        <dbReference type="ARBA" id="ARBA00022960"/>
    </source>
</evidence>
<feature type="modified residue" description="2-(S-cysteinyl)pyruvic acid O-phosphothioketal" evidence="13">
    <location>
        <position position="121"/>
    </location>
</feature>
<evidence type="ECO:0000256" key="8">
    <source>
        <dbReference type="ARBA" id="ARBA00023306"/>
    </source>
</evidence>
<evidence type="ECO:0000256" key="13">
    <source>
        <dbReference type="HAMAP-Rule" id="MF_00111"/>
    </source>
</evidence>
<feature type="binding site" evidence="13">
    <location>
        <position position="310"/>
    </location>
    <ligand>
        <name>UDP-N-acetyl-alpha-D-glucosamine</name>
        <dbReference type="ChEBI" id="CHEBI:57705"/>
    </ligand>
</feature>
<evidence type="ECO:0000256" key="10">
    <source>
        <dbReference type="ARBA" id="ARBA00037534"/>
    </source>
</evidence>
<dbReference type="Proteomes" id="UP000619293">
    <property type="component" value="Unassembled WGS sequence"/>
</dbReference>
<dbReference type="InterPro" id="IPR050068">
    <property type="entry name" value="MurA_subfamily"/>
</dbReference>
<dbReference type="Gene3D" id="3.65.10.10">
    <property type="entry name" value="Enolpyruvate transferase domain"/>
    <property type="match status" value="2"/>
</dbReference>
<accession>A0A8J3KCE0</accession>
<proteinExistence type="inferred from homology"/>
<dbReference type="HAMAP" id="MF_00111">
    <property type="entry name" value="MurA"/>
    <property type="match status" value="1"/>
</dbReference>
<evidence type="ECO:0000256" key="12">
    <source>
        <dbReference type="ARBA" id="ARBA00047527"/>
    </source>
</evidence>
<dbReference type="PANTHER" id="PTHR43783">
    <property type="entry name" value="UDP-N-ACETYLGLUCOSAMINE 1-CARBOXYVINYLTRANSFERASE"/>
    <property type="match status" value="1"/>
</dbReference>
<dbReference type="EMBL" id="BONG01000107">
    <property type="protein sequence ID" value="GIF94620.1"/>
    <property type="molecule type" value="Genomic_DNA"/>
</dbReference>
<evidence type="ECO:0000256" key="4">
    <source>
        <dbReference type="ARBA" id="ARBA00022618"/>
    </source>
</evidence>
<dbReference type="CDD" id="cd01555">
    <property type="entry name" value="UdpNAET"/>
    <property type="match status" value="1"/>
</dbReference>
<dbReference type="InterPro" id="IPR001986">
    <property type="entry name" value="Enolpyruvate_Tfrase_dom"/>
</dbReference>
<comment type="caution">
    <text evidence="15">The sequence shown here is derived from an EMBL/GenBank/DDBJ whole genome shotgun (WGS) entry which is preliminary data.</text>
</comment>
<dbReference type="EC" id="2.5.1.7" evidence="13"/>
<dbReference type="InterPro" id="IPR005750">
    <property type="entry name" value="UDP_GlcNAc_COvinyl_MurA"/>
</dbReference>
<dbReference type="GO" id="GO:0008360">
    <property type="term" value="P:regulation of cell shape"/>
    <property type="evidence" value="ECO:0007669"/>
    <property type="project" value="UniProtKB-KW"/>
</dbReference>
<gene>
    <name evidence="15" type="primary">murAA</name>
    <name evidence="13" type="synonym">murA</name>
    <name evidence="15" type="ORF">Cch02nite_80640</name>
</gene>
<dbReference type="PANTHER" id="PTHR43783:SF1">
    <property type="entry name" value="UDP-N-ACETYLGLUCOSAMINE 1-CARBOXYVINYLTRANSFERASE"/>
    <property type="match status" value="1"/>
</dbReference>
<dbReference type="NCBIfam" id="TIGR01072">
    <property type="entry name" value="murA"/>
    <property type="match status" value="1"/>
</dbReference>
<keyword evidence="8 13" id="KW-0131">Cell cycle</keyword>
<feature type="binding site" evidence="13">
    <location>
        <position position="97"/>
    </location>
    <ligand>
        <name>UDP-N-acetyl-alpha-D-glucosamine</name>
        <dbReference type="ChEBI" id="CHEBI:57705"/>
    </ligand>
</feature>
<keyword evidence="6 13" id="KW-0133">Cell shape</keyword>
<comment type="caution">
    <text evidence="13">Lacks conserved residue(s) required for the propagation of feature annotation.</text>
</comment>
<feature type="active site" description="Proton donor" evidence="13">
    <location>
        <position position="121"/>
    </location>
</feature>
<dbReference type="AlphaFoldDB" id="A0A8J3KCE0"/>
<keyword evidence="13" id="KW-0670">Pyruvate</keyword>
<name>A0A8J3KCE0_9ACTN</name>
<dbReference type="GO" id="GO:0071555">
    <property type="term" value="P:cell wall organization"/>
    <property type="evidence" value="ECO:0007669"/>
    <property type="project" value="UniProtKB-KW"/>
</dbReference>
<evidence type="ECO:0000256" key="7">
    <source>
        <dbReference type="ARBA" id="ARBA00022984"/>
    </source>
</evidence>
<feature type="binding site" evidence="13">
    <location>
        <begin position="24"/>
        <end position="25"/>
    </location>
    <ligand>
        <name>phosphoenolpyruvate</name>
        <dbReference type="ChEBI" id="CHEBI:58702"/>
    </ligand>
</feature>
<feature type="domain" description="Enolpyruvate transferase" evidence="14">
    <location>
        <begin position="9"/>
        <end position="408"/>
    </location>
</feature>
<comment type="subcellular location">
    <subcellularLocation>
        <location evidence="1 13">Cytoplasm</location>
    </subcellularLocation>
</comment>
<reference evidence="15 16" key="1">
    <citation type="submission" date="2021-01" db="EMBL/GenBank/DDBJ databases">
        <title>Whole genome shotgun sequence of Catellatospora chokoriensis NBRC 107358.</title>
        <authorList>
            <person name="Komaki H."/>
            <person name="Tamura T."/>
        </authorList>
    </citation>
    <scope>NUCLEOTIDE SEQUENCE [LARGE SCALE GENOMIC DNA]</scope>
    <source>
        <strain evidence="15 16">NBRC 107358</strain>
    </source>
</reference>
<evidence type="ECO:0000256" key="1">
    <source>
        <dbReference type="ARBA" id="ARBA00004496"/>
    </source>
</evidence>
<keyword evidence="4 13" id="KW-0132">Cell division</keyword>
<evidence type="ECO:0000256" key="2">
    <source>
        <dbReference type="ARBA" id="ARBA00004752"/>
    </source>
</evidence>
<keyword evidence="3 13" id="KW-0963">Cytoplasm</keyword>
<dbReference type="GO" id="GO:0008760">
    <property type="term" value="F:UDP-N-acetylglucosamine 1-carboxyvinyltransferase activity"/>
    <property type="evidence" value="ECO:0007669"/>
    <property type="project" value="UniProtKB-UniRule"/>
</dbReference>
<feature type="binding site" evidence="13">
    <location>
        <position position="332"/>
    </location>
    <ligand>
        <name>UDP-N-acetyl-alpha-D-glucosamine</name>
        <dbReference type="ChEBI" id="CHEBI:57705"/>
    </ligand>
</feature>
<dbReference type="NCBIfam" id="NF006873">
    <property type="entry name" value="PRK09369.1"/>
    <property type="match status" value="1"/>
</dbReference>
<keyword evidence="7 13" id="KW-0573">Peptidoglycan synthesis</keyword>
<keyword evidence="9 13" id="KW-0961">Cell wall biogenesis/degradation</keyword>
<evidence type="ECO:0000256" key="9">
    <source>
        <dbReference type="ARBA" id="ARBA00023316"/>
    </source>
</evidence>
<dbReference type="GO" id="GO:0009252">
    <property type="term" value="P:peptidoglycan biosynthetic process"/>
    <property type="evidence" value="ECO:0007669"/>
    <property type="project" value="UniProtKB-UniRule"/>
</dbReference>
<keyword evidence="16" id="KW-1185">Reference proteome</keyword>
<evidence type="ECO:0000313" key="15">
    <source>
        <dbReference type="EMBL" id="GIF94620.1"/>
    </source>
</evidence>
<keyword evidence="5 13" id="KW-0808">Transferase</keyword>
<dbReference type="RefSeq" id="WP_191841445.1">
    <property type="nucleotide sequence ID" value="NZ_BAAALB010000019.1"/>
</dbReference>
<evidence type="ECO:0000256" key="3">
    <source>
        <dbReference type="ARBA" id="ARBA00022490"/>
    </source>
</evidence>
<dbReference type="UniPathway" id="UPA00219"/>
<sequence>MPPIRYRVQANGPLRGTAVIQGAKNAALPMIGAALLASSGQTVLRNVPTITDVANAVELARAVGAHVEHHPADRLLIIDASTVTSPLLPGDLTRRFRGSVLFLSSLLYRCGEVIYEGAGGCNLGTRGLDWHYRGLVRLGARIEEKAGTIHITLGATAAADLYLDTPSHTGTENLMIAAATTPGRTVIENAALEPEVVDVARFLTAMGAHIDGAGTGRITVEGVDQLHATDYTVMPDRIDAGVLCMAAGITGGTVQLVGGDVLDAFGVARHKLEQMGVTLRPEGAVTTASRLGDLHPINIITDTHPGFATDLQPPLMALATQASGTSYIRERIHDARYALASELTKLGASIVIEGERATVIGATELRGDTVTAHDLRTGVSLILAGLVAHGETVIENGRMIERGHADLVARLRALGAHISREELPDTTRP</sequence>
<protein>
    <recommendedName>
        <fullName evidence="13">UDP-N-acetylglucosamine 1-carboxyvinyltransferase</fullName>
        <ecNumber evidence="13">2.5.1.7</ecNumber>
    </recommendedName>
    <alternativeName>
        <fullName evidence="13">Enoylpyruvate transferase</fullName>
    </alternativeName>
    <alternativeName>
        <fullName evidence="13">UDP-N-acetylglucosamine enolpyruvyl transferase</fullName>
        <shortName evidence="13">EPT</shortName>
    </alternativeName>
</protein>
<dbReference type="InterPro" id="IPR036968">
    <property type="entry name" value="Enolpyruvate_Tfrase_sf"/>
</dbReference>
<dbReference type="GO" id="GO:0005737">
    <property type="term" value="C:cytoplasm"/>
    <property type="evidence" value="ECO:0007669"/>
    <property type="project" value="UniProtKB-SubCell"/>
</dbReference>
<evidence type="ECO:0000259" key="14">
    <source>
        <dbReference type="Pfam" id="PF00275"/>
    </source>
</evidence>
<dbReference type="Pfam" id="PF00275">
    <property type="entry name" value="EPSP_synthase"/>
    <property type="match status" value="1"/>
</dbReference>
<dbReference type="SUPFAM" id="SSF55205">
    <property type="entry name" value="EPT/RTPC-like"/>
    <property type="match status" value="1"/>
</dbReference>
<comment type="catalytic activity">
    <reaction evidence="12 13">
        <text>phosphoenolpyruvate + UDP-N-acetyl-alpha-D-glucosamine = UDP-N-acetyl-3-O-(1-carboxyvinyl)-alpha-D-glucosamine + phosphate</text>
        <dbReference type="Rhea" id="RHEA:18681"/>
        <dbReference type="ChEBI" id="CHEBI:43474"/>
        <dbReference type="ChEBI" id="CHEBI:57705"/>
        <dbReference type="ChEBI" id="CHEBI:58702"/>
        <dbReference type="ChEBI" id="CHEBI:68483"/>
        <dbReference type="EC" id="2.5.1.7"/>
    </reaction>
</comment>
<evidence type="ECO:0000256" key="11">
    <source>
        <dbReference type="ARBA" id="ARBA00038367"/>
    </source>
</evidence>
<comment type="function">
    <text evidence="10 13">Cell wall formation. Adds enolpyruvyl to UDP-N-acetylglucosamine.</text>
</comment>
<dbReference type="InterPro" id="IPR013792">
    <property type="entry name" value="RNA3'P_cycl/enolpyr_Trfase_a/b"/>
</dbReference>
<comment type="similarity">
    <text evidence="11 13">Belongs to the EPSP synthase family. MurA subfamily.</text>
</comment>
<evidence type="ECO:0000256" key="5">
    <source>
        <dbReference type="ARBA" id="ARBA00022679"/>
    </source>
</evidence>
<organism evidence="15 16">
    <name type="scientific">Catellatospora chokoriensis</name>
    <dbReference type="NCBI Taxonomy" id="310353"/>
    <lineage>
        <taxon>Bacteria</taxon>
        <taxon>Bacillati</taxon>
        <taxon>Actinomycetota</taxon>
        <taxon>Actinomycetes</taxon>
        <taxon>Micromonosporales</taxon>
        <taxon>Micromonosporaceae</taxon>
        <taxon>Catellatospora</taxon>
    </lineage>
</organism>
<comment type="pathway">
    <text evidence="2 13">Cell wall biogenesis; peptidoglycan biosynthesis.</text>
</comment>
<dbReference type="GO" id="GO:0051301">
    <property type="term" value="P:cell division"/>
    <property type="evidence" value="ECO:0007669"/>
    <property type="project" value="UniProtKB-KW"/>
</dbReference>
<evidence type="ECO:0000313" key="16">
    <source>
        <dbReference type="Proteomes" id="UP000619293"/>
    </source>
</evidence>